<feature type="compositionally biased region" description="Low complexity" evidence="1">
    <location>
        <begin position="494"/>
        <end position="507"/>
    </location>
</feature>
<feature type="compositionally biased region" description="Basic and acidic residues" evidence="1">
    <location>
        <begin position="279"/>
        <end position="291"/>
    </location>
</feature>
<evidence type="ECO:0000313" key="3">
    <source>
        <dbReference type="EMBL" id="KAK3395342.1"/>
    </source>
</evidence>
<feature type="region of interest" description="Disordered" evidence="1">
    <location>
        <begin position="279"/>
        <end position="340"/>
    </location>
</feature>
<reference evidence="3" key="2">
    <citation type="submission" date="2023-07" db="EMBL/GenBank/DDBJ databases">
        <authorList>
            <consortium name="Lawrence Berkeley National Laboratory"/>
            <person name="Haridas S."/>
            <person name="Hensen N."/>
            <person name="Bonometti L."/>
            <person name="Westerberg I."/>
            <person name="Brannstrom I.O."/>
            <person name="Guillou S."/>
            <person name="Cros-Aarteil S."/>
            <person name="Calhoun S."/>
            <person name="Kuo A."/>
            <person name="Mondo S."/>
            <person name="Pangilinan J."/>
            <person name="Riley R."/>
            <person name="LaButti K."/>
            <person name="Andreopoulos B."/>
            <person name="Lipzen A."/>
            <person name="Chen C."/>
            <person name="Yanf M."/>
            <person name="Daum C."/>
            <person name="Ng V."/>
            <person name="Clum A."/>
            <person name="Steindorff A."/>
            <person name="Ohm R."/>
            <person name="Martin F."/>
            <person name="Silar P."/>
            <person name="Natvig D."/>
            <person name="Lalanne C."/>
            <person name="Gautier V."/>
            <person name="Ament-velasquez S.L."/>
            <person name="Kruys A."/>
            <person name="Hutchinson M.I."/>
            <person name="Powell A.J."/>
            <person name="Barry K."/>
            <person name="Miller A.N."/>
            <person name="Grigoriev I.V."/>
            <person name="Debuchy R."/>
            <person name="Gladieux P."/>
            <person name="Thoren M.H."/>
            <person name="Johannesson H."/>
        </authorList>
    </citation>
    <scope>NUCLEOTIDE SEQUENCE</scope>
    <source>
        <strain evidence="3">FGSC 1904</strain>
    </source>
</reference>
<sequence>MAYKFSSSTATAALLLLTCVQGHMVMIKPHSYNLYKIAPLVQVDPLNIPKPLGMNYPYPCQNKHDVEEVTPIKAGEVQLVQFSGAAQHGGGSCQFSISYDQPTNGWNTSATFKTIYSIIGGCPGEMGNEQDNLPNEGRPKDLAQRPNTDICHNDFGVNCTREFLIPIPDFLPSGPATFAWTWFNKVGNREMYMNCAPVNITSSTTSREKYDALPNIFIANLRQTDIPGYDGCSTGNNATSHVLNIPNPGKYGRIINVLNKPFGKPGIPNDGSKLCPNIDNDKLPTFEENPKTVHPSGGAVPTGGGVNAGASASAPASGSATGTEKPPAATTSAAAVGSGTKTQSDAFASLSGTYGAGTKTKSYSVVPISSGSVKVEGGAGGTFITAPSDGSAPSATASATGGADAGSVSGSEGGECHDPDAPTETGATAVGGDEAGVTVTRKTSLTLEVTVTSNVPPAASDAASAPASAPAAVTTGEAPDAGAGAGSDSGAGAGSDASASAPAAAPSNLGDTANDASGSGGSSSGSGSDSGSGSGATHEKKECKTGDIAICFDDEYFGICANGWAVPQKVSAGTRCEGGSLVHSAVRKGERRVDAYAPGERHARRHLKRRAGRGF</sequence>
<dbReference type="PANTHER" id="PTHR36182">
    <property type="entry name" value="PROTEIN, PUTATIVE (AFU_ORTHOLOGUE AFUA_6G10930)-RELATED"/>
    <property type="match status" value="1"/>
</dbReference>
<evidence type="ECO:0000256" key="2">
    <source>
        <dbReference type="SAM" id="SignalP"/>
    </source>
</evidence>
<feature type="compositionally biased region" description="Low complexity" evidence="1">
    <location>
        <begin position="308"/>
        <end position="340"/>
    </location>
</feature>
<feature type="region of interest" description="Disordered" evidence="1">
    <location>
        <begin position="386"/>
        <end position="441"/>
    </location>
</feature>
<organism evidence="3 4">
    <name type="scientific">Sordaria brevicollis</name>
    <dbReference type="NCBI Taxonomy" id="83679"/>
    <lineage>
        <taxon>Eukaryota</taxon>
        <taxon>Fungi</taxon>
        <taxon>Dikarya</taxon>
        <taxon>Ascomycota</taxon>
        <taxon>Pezizomycotina</taxon>
        <taxon>Sordariomycetes</taxon>
        <taxon>Sordariomycetidae</taxon>
        <taxon>Sordariales</taxon>
        <taxon>Sordariaceae</taxon>
        <taxon>Sordaria</taxon>
    </lineage>
</organism>
<dbReference type="Proteomes" id="UP001281003">
    <property type="component" value="Unassembled WGS sequence"/>
</dbReference>
<name>A0AAE0P8T8_SORBR</name>
<feature type="compositionally biased region" description="Gly residues" evidence="1">
    <location>
        <begin position="483"/>
        <end position="493"/>
    </location>
</feature>
<feature type="compositionally biased region" description="Low complexity" evidence="1">
    <location>
        <begin position="386"/>
        <end position="410"/>
    </location>
</feature>
<dbReference type="PANTHER" id="PTHR36182:SF2">
    <property type="entry name" value="LYTIC POLYSACCHARIDE MONOOXYGENASE"/>
    <property type="match status" value="1"/>
</dbReference>
<feature type="compositionally biased region" description="Low complexity" evidence="1">
    <location>
        <begin position="456"/>
        <end position="482"/>
    </location>
</feature>
<feature type="region of interest" description="Disordered" evidence="1">
    <location>
        <begin position="456"/>
        <end position="540"/>
    </location>
</feature>
<dbReference type="AlphaFoldDB" id="A0AAE0P8T8"/>
<keyword evidence="4" id="KW-1185">Reference proteome</keyword>
<accession>A0AAE0P8T8</accession>
<gene>
    <name evidence="3" type="ORF">B0T20DRAFT_31830</name>
</gene>
<feature type="chain" id="PRO_5042291923" description="Lytic polysaccharide monooxygenase" evidence="2">
    <location>
        <begin position="23"/>
        <end position="615"/>
    </location>
</feature>
<dbReference type="Gene3D" id="2.70.50.70">
    <property type="match status" value="1"/>
</dbReference>
<reference evidence="3" key="1">
    <citation type="journal article" date="2023" name="Mol. Phylogenet. Evol.">
        <title>Genome-scale phylogeny and comparative genomics of the fungal order Sordariales.</title>
        <authorList>
            <person name="Hensen N."/>
            <person name="Bonometti L."/>
            <person name="Westerberg I."/>
            <person name="Brannstrom I.O."/>
            <person name="Guillou S."/>
            <person name="Cros-Aarteil S."/>
            <person name="Calhoun S."/>
            <person name="Haridas S."/>
            <person name="Kuo A."/>
            <person name="Mondo S."/>
            <person name="Pangilinan J."/>
            <person name="Riley R."/>
            <person name="LaButti K."/>
            <person name="Andreopoulos B."/>
            <person name="Lipzen A."/>
            <person name="Chen C."/>
            <person name="Yan M."/>
            <person name="Daum C."/>
            <person name="Ng V."/>
            <person name="Clum A."/>
            <person name="Steindorff A."/>
            <person name="Ohm R.A."/>
            <person name="Martin F."/>
            <person name="Silar P."/>
            <person name="Natvig D.O."/>
            <person name="Lalanne C."/>
            <person name="Gautier V."/>
            <person name="Ament-Velasquez S.L."/>
            <person name="Kruys A."/>
            <person name="Hutchinson M.I."/>
            <person name="Powell A.J."/>
            <person name="Barry K."/>
            <person name="Miller A.N."/>
            <person name="Grigoriev I.V."/>
            <person name="Debuchy R."/>
            <person name="Gladieux P."/>
            <person name="Hiltunen Thoren M."/>
            <person name="Johannesson H."/>
        </authorList>
    </citation>
    <scope>NUCLEOTIDE SEQUENCE</scope>
    <source>
        <strain evidence="3">FGSC 1904</strain>
    </source>
</reference>
<keyword evidence="2" id="KW-0732">Signal</keyword>
<evidence type="ECO:0000256" key="1">
    <source>
        <dbReference type="SAM" id="MobiDB-lite"/>
    </source>
</evidence>
<protein>
    <recommendedName>
        <fullName evidence="5">Lytic polysaccharide monooxygenase</fullName>
    </recommendedName>
</protein>
<dbReference type="EMBL" id="JAUTDP010000010">
    <property type="protein sequence ID" value="KAK3395342.1"/>
    <property type="molecule type" value="Genomic_DNA"/>
</dbReference>
<proteinExistence type="predicted"/>
<evidence type="ECO:0000313" key="4">
    <source>
        <dbReference type="Proteomes" id="UP001281003"/>
    </source>
</evidence>
<feature type="compositionally biased region" description="Gly residues" evidence="1">
    <location>
        <begin position="518"/>
        <end position="534"/>
    </location>
</feature>
<feature type="signal peptide" evidence="2">
    <location>
        <begin position="1"/>
        <end position="22"/>
    </location>
</feature>
<evidence type="ECO:0008006" key="5">
    <source>
        <dbReference type="Google" id="ProtNLM"/>
    </source>
</evidence>
<comment type="caution">
    <text evidence="3">The sequence shown here is derived from an EMBL/GenBank/DDBJ whole genome shotgun (WGS) entry which is preliminary data.</text>
</comment>